<dbReference type="AlphaFoldDB" id="A0A023D6B2"/>
<sequence>MAQTRFDVELTEGAEHDLEEIHAYLAENRSPDDADALLDEFVGAIESLENFPLRGAVPKELDALGIREFRQILLRQFRLIYRTTSSTVFIMVIADGRRDMQSLLERRLLGR</sequence>
<dbReference type="InterPro" id="IPR007712">
    <property type="entry name" value="RelE/ParE_toxin"/>
</dbReference>
<evidence type="ECO:0000313" key="4">
    <source>
        <dbReference type="Proteomes" id="UP000019760"/>
    </source>
</evidence>
<evidence type="ECO:0000256" key="1">
    <source>
        <dbReference type="ARBA" id="ARBA00006226"/>
    </source>
</evidence>
<comment type="similarity">
    <text evidence="1">Belongs to the RelE toxin family.</text>
</comment>
<dbReference type="Proteomes" id="UP000019760">
    <property type="component" value="Unassembled WGS sequence"/>
</dbReference>
<organism evidence="3 4">
    <name type="scientific">Acidomonas methanolica NBRC 104435</name>
    <dbReference type="NCBI Taxonomy" id="1231351"/>
    <lineage>
        <taxon>Bacteria</taxon>
        <taxon>Pseudomonadati</taxon>
        <taxon>Pseudomonadota</taxon>
        <taxon>Alphaproteobacteria</taxon>
        <taxon>Acetobacterales</taxon>
        <taxon>Acetobacteraceae</taxon>
        <taxon>Acidomonas</taxon>
    </lineage>
</organism>
<keyword evidence="2" id="KW-1277">Toxin-antitoxin system</keyword>
<gene>
    <name evidence="3" type="ORF">Amme_058_007</name>
</gene>
<evidence type="ECO:0000256" key="2">
    <source>
        <dbReference type="ARBA" id="ARBA00022649"/>
    </source>
</evidence>
<dbReference type="PANTHER" id="PTHR33755">
    <property type="entry name" value="TOXIN PARE1-RELATED"/>
    <property type="match status" value="1"/>
</dbReference>
<dbReference type="InterPro" id="IPR051803">
    <property type="entry name" value="TA_system_RelE-like_toxin"/>
</dbReference>
<reference evidence="3 4" key="2">
    <citation type="journal article" date="2014" name="FEMS Microbiol. Lett.">
        <title>Draft genomic DNA sequence of the facultatively methylotrophic bacterium Acidomonas methanolica type strain MB58.</title>
        <authorList>
            <person name="Higashiura N."/>
            <person name="Hadano H."/>
            <person name="Hirakawa H."/>
            <person name="Matsutani M."/>
            <person name="Takabe S."/>
            <person name="Matsushita K."/>
            <person name="Azuma Y."/>
        </authorList>
    </citation>
    <scope>NUCLEOTIDE SEQUENCE [LARGE SCALE GENOMIC DNA]</scope>
    <source>
        <strain evidence="3 4">MB58</strain>
    </source>
</reference>
<reference evidence="4" key="1">
    <citation type="journal article" date="2014" name="FEMS Microbiol. Lett.">
        <title>Draft Genomic DNA Sequence of the Facultatively Methylotrophic Bacterium Acidomonas methanolica type strain MB58.</title>
        <authorList>
            <person name="Higashiura N."/>
            <person name="Hadano H."/>
            <person name="Hirakawa H."/>
            <person name="Matsutani M."/>
            <person name="Takabe S."/>
            <person name="Matsushita K."/>
            <person name="Azuma Y."/>
        </authorList>
    </citation>
    <scope>NUCLEOTIDE SEQUENCE [LARGE SCALE GENOMIC DNA]</scope>
    <source>
        <strain evidence="4">MB58</strain>
    </source>
</reference>
<dbReference type="RefSeq" id="WP_042058948.1">
    <property type="nucleotide sequence ID" value="NZ_BAND01000058.1"/>
</dbReference>
<dbReference type="Gene3D" id="3.30.2310.20">
    <property type="entry name" value="RelE-like"/>
    <property type="match status" value="1"/>
</dbReference>
<protein>
    <submittedName>
        <fullName evidence="3">Addiction module toxin RelE/StbE</fullName>
    </submittedName>
</protein>
<dbReference type="Pfam" id="PF05016">
    <property type="entry name" value="ParE_toxin"/>
    <property type="match status" value="1"/>
</dbReference>
<dbReference type="InterPro" id="IPR035093">
    <property type="entry name" value="RelE/ParE_toxin_dom_sf"/>
</dbReference>
<dbReference type="EMBL" id="BAND01000058">
    <property type="protein sequence ID" value="GAJ29280.1"/>
    <property type="molecule type" value="Genomic_DNA"/>
</dbReference>
<proteinExistence type="inferred from homology"/>
<keyword evidence="4" id="KW-1185">Reference proteome</keyword>
<accession>A0A023D6B2</accession>
<dbReference type="OrthoDB" id="9798046at2"/>
<name>A0A023D6B2_ACIMT</name>
<evidence type="ECO:0000313" key="3">
    <source>
        <dbReference type="EMBL" id="GAJ29280.1"/>
    </source>
</evidence>
<comment type="caution">
    <text evidence="3">The sequence shown here is derived from an EMBL/GenBank/DDBJ whole genome shotgun (WGS) entry which is preliminary data.</text>
</comment>